<dbReference type="Gene3D" id="1.10.3730.20">
    <property type="match status" value="1"/>
</dbReference>
<dbReference type="Proteomes" id="UP001209755">
    <property type="component" value="Unassembled WGS sequence"/>
</dbReference>
<name>A0ABT3H6R8_9HYPH</name>
<dbReference type="Pfam" id="PF00892">
    <property type="entry name" value="EamA"/>
    <property type="match status" value="1"/>
</dbReference>
<feature type="transmembrane region" description="Helical" evidence="2">
    <location>
        <begin position="103"/>
        <end position="125"/>
    </location>
</feature>
<dbReference type="InterPro" id="IPR000620">
    <property type="entry name" value="EamA_dom"/>
</dbReference>
<feature type="transmembrane region" description="Helical" evidence="2">
    <location>
        <begin position="43"/>
        <end position="66"/>
    </location>
</feature>
<feature type="transmembrane region" description="Helical" evidence="2">
    <location>
        <begin position="231"/>
        <end position="252"/>
    </location>
</feature>
<keyword evidence="2" id="KW-0472">Membrane</keyword>
<accession>A0ABT3H6R8</accession>
<evidence type="ECO:0000259" key="3">
    <source>
        <dbReference type="Pfam" id="PF00892"/>
    </source>
</evidence>
<keyword evidence="5" id="KW-1185">Reference proteome</keyword>
<reference evidence="5" key="1">
    <citation type="submission" date="2023-07" db="EMBL/GenBank/DDBJ databases">
        <title>Genome sequencing of Purple Non-Sulfur Bacteria from various extreme environments.</title>
        <authorList>
            <person name="Mayer M."/>
        </authorList>
    </citation>
    <scope>NUCLEOTIDE SEQUENCE [LARGE SCALE GENOMIC DNA]</scope>
    <source>
        <strain evidence="5">DSM 17935</strain>
    </source>
</reference>
<keyword evidence="2" id="KW-0812">Transmembrane</keyword>
<feature type="transmembrane region" description="Helical" evidence="2">
    <location>
        <begin position="191"/>
        <end position="211"/>
    </location>
</feature>
<protein>
    <submittedName>
        <fullName evidence="4">Drug/metabolite transporter (DMT)-like permease</fullName>
    </submittedName>
</protein>
<feature type="domain" description="EamA" evidence="3">
    <location>
        <begin position="16"/>
        <end position="147"/>
    </location>
</feature>
<proteinExistence type="predicted"/>
<dbReference type="SUPFAM" id="SSF103481">
    <property type="entry name" value="Multidrug resistance efflux transporter EmrE"/>
    <property type="match status" value="2"/>
</dbReference>
<dbReference type="RefSeq" id="WP_264599754.1">
    <property type="nucleotide sequence ID" value="NZ_JAOQNS010000001.1"/>
</dbReference>
<dbReference type="EMBL" id="JAOQNS010000001">
    <property type="protein sequence ID" value="MCW2306084.1"/>
    <property type="molecule type" value="Genomic_DNA"/>
</dbReference>
<dbReference type="PANTHER" id="PTHR22911:SF103">
    <property type="entry name" value="BLR2811 PROTEIN"/>
    <property type="match status" value="1"/>
</dbReference>
<feature type="transmembrane region" description="Helical" evidence="2">
    <location>
        <begin position="78"/>
        <end position="97"/>
    </location>
</feature>
<feature type="transmembrane region" description="Helical" evidence="2">
    <location>
        <begin position="134"/>
        <end position="152"/>
    </location>
</feature>
<gene>
    <name evidence="4" type="ORF">M2319_000400</name>
</gene>
<feature type="transmembrane region" description="Helical" evidence="2">
    <location>
        <begin position="259"/>
        <end position="282"/>
    </location>
</feature>
<evidence type="ECO:0000313" key="4">
    <source>
        <dbReference type="EMBL" id="MCW2306084.1"/>
    </source>
</evidence>
<dbReference type="InterPro" id="IPR037185">
    <property type="entry name" value="EmrE-like"/>
</dbReference>
<evidence type="ECO:0000256" key="2">
    <source>
        <dbReference type="SAM" id="Phobius"/>
    </source>
</evidence>
<comment type="caution">
    <text evidence="4">The sequence shown here is derived from an EMBL/GenBank/DDBJ whole genome shotgun (WGS) entry which is preliminary data.</text>
</comment>
<sequence>MEWKLRNAPAAGHPTLGILSITGAVFLLSLSDALVKLAGERMGLGQLVLIRSAFAAILIAGAVAATSSLRRMRPVRPGWVLLRSLCLTGMWLCYYAALPAMSFALAAACYYTAPMWMAVLSWLVLKEPLGLRRWSAVVIGLAGVLIAINPGLGTVSPVVVLPLAAAFLYALAGIITWSRCRGESPLAMAQALNLTLMAGGGLAILALALIDPGPGAGFVLAVWPPLGLEDWLLMAALGVLLAVITVSVALAYRLGPPDIIGVFDNTYLLFAAVWGALIFADIPSLREGLGMALIATGALLASRAPPGKDCGKEKAGALGGHRPRPNAGRG</sequence>
<feature type="region of interest" description="Disordered" evidence="1">
    <location>
        <begin position="304"/>
        <end position="330"/>
    </location>
</feature>
<evidence type="ECO:0000256" key="1">
    <source>
        <dbReference type="SAM" id="MobiDB-lite"/>
    </source>
</evidence>
<keyword evidence="2" id="KW-1133">Transmembrane helix</keyword>
<evidence type="ECO:0000313" key="5">
    <source>
        <dbReference type="Proteomes" id="UP001209755"/>
    </source>
</evidence>
<organism evidence="4 5">
    <name type="scientific">Rhodobium gokarnense</name>
    <dbReference type="NCBI Taxonomy" id="364296"/>
    <lineage>
        <taxon>Bacteria</taxon>
        <taxon>Pseudomonadati</taxon>
        <taxon>Pseudomonadota</taxon>
        <taxon>Alphaproteobacteria</taxon>
        <taxon>Hyphomicrobiales</taxon>
        <taxon>Rhodobiaceae</taxon>
        <taxon>Rhodobium</taxon>
    </lineage>
</organism>
<dbReference type="PANTHER" id="PTHR22911">
    <property type="entry name" value="ACYL-MALONYL CONDENSING ENZYME-RELATED"/>
    <property type="match status" value="1"/>
</dbReference>
<feature type="transmembrane region" description="Helical" evidence="2">
    <location>
        <begin position="158"/>
        <end position="179"/>
    </location>
</feature>